<dbReference type="EMBL" id="DS027696">
    <property type="protein sequence ID" value="EAW18095.1"/>
    <property type="molecule type" value="Genomic_DNA"/>
</dbReference>
<protein>
    <submittedName>
        <fullName evidence="1">Uncharacterized protein</fullName>
    </submittedName>
</protein>
<evidence type="ECO:0000313" key="2">
    <source>
        <dbReference type="Proteomes" id="UP000006702"/>
    </source>
</evidence>
<reference evidence="2" key="1">
    <citation type="journal article" date="2008" name="PLoS Genet.">
        <title>Genomic islands in the pathogenic filamentous fungus Aspergillus fumigatus.</title>
        <authorList>
            <person name="Fedorova N.D."/>
            <person name="Khaldi N."/>
            <person name="Joardar V.S."/>
            <person name="Maiti R."/>
            <person name="Amedeo P."/>
            <person name="Anderson M.J."/>
            <person name="Crabtree J."/>
            <person name="Silva J.C."/>
            <person name="Badger J.H."/>
            <person name="Albarraq A."/>
            <person name="Angiuoli S."/>
            <person name="Bussey H."/>
            <person name="Bowyer P."/>
            <person name="Cotty P.J."/>
            <person name="Dyer P.S."/>
            <person name="Egan A."/>
            <person name="Galens K."/>
            <person name="Fraser-Liggett C.M."/>
            <person name="Haas B.J."/>
            <person name="Inman J.M."/>
            <person name="Kent R."/>
            <person name="Lemieux S."/>
            <person name="Malavazi I."/>
            <person name="Orvis J."/>
            <person name="Roemer T."/>
            <person name="Ronning C.M."/>
            <person name="Sundaram J.P."/>
            <person name="Sutton G."/>
            <person name="Turner G."/>
            <person name="Venter J.C."/>
            <person name="White O.R."/>
            <person name="Whitty B.R."/>
            <person name="Youngman P."/>
            <person name="Wolfe K.H."/>
            <person name="Goldman G.H."/>
            <person name="Wortman J.R."/>
            <person name="Jiang B."/>
            <person name="Denning D.W."/>
            <person name="Nierman W.C."/>
        </authorList>
    </citation>
    <scope>NUCLEOTIDE SEQUENCE [LARGE SCALE GENOMIC DNA]</scope>
    <source>
        <strain evidence="2">ATCC 1020 / DSM 3700 / CBS 544.65 / FGSC A1164 / JCM 1740 / NRRL 181 / WB 181</strain>
    </source>
</reference>
<accession>A1DFD8</accession>
<name>A1DFD8_NEOFI</name>
<dbReference type="HOGENOM" id="CLU_1448080_0_0_1"/>
<dbReference type="RefSeq" id="XP_001259992.1">
    <property type="nucleotide sequence ID" value="XM_001259991.1"/>
</dbReference>
<dbReference type="VEuPathDB" id="FungiDB:NFIA_080390"/>
<dbReference type="eggNOG" id="ENOG502SR8H">
    <property type="taxonomic scope" value="Eukaryota"/>
</dbReference>
<proteinExistence type="predicted"/>
<keyword evidence="2" id="KW-1185">Reference proteome</keyword>
<sequence length="187" mass="21954">MDDSTRPKDKIAELVAQYGAVPPPWFMFQDTSPYSICWRMGAGEDYIMIFFTWWKEQKESLDESQRIEYFRKWPPPPPWLTWMIEVIWDLNPEDFDDDEDYGPYFERTKALGFGGFLLGSLGLENEGGWSIVKEELSAVLRPARSSLGQSLYDFFLADTMPFKCFLRMRMEGKCHDVRGTYPVKNLR</sequence>
<evidence type="ECO:0000313" key="1">
    <source>
        <dbReference type="EMBL" id="EAW18095.1"/>
    </source>
</evidence>
<gene>
    <name evidence="1" type="ORF">NFIA_080390</name>
</gene>
<dbReference type="GeneID" id="4586548"/>
<dbReference type="AlphaFoldDB" id="A1DFD8"/>
<dbReference type="OrthoDB" id="3429633at2759"/>
<organism evidence="1 2">
    <name type="scientific">Neosartorya fischeri (strain ATCC 1020 / DSM 3700 / CBS 544.65 / FGSC A1164 / JCM 1740 / NRRL 181 / WB 181)</name>
    <name type="common">Aspergillus fischerianus</name>
    <dbReference type="NCBI Taxonomy" id="331117"/>
    <lineage>
        <taxon>Eukaryota</taxon>
        <taxon>Fungi</taxon>
        <taxon>Dikarya</taxon>
        <taxon>Ascomycota</taxon>
        <taxon>Pezizomycotina</taxon>
        <taxon>Eurotiomycetes</taxon>
        <taxon>Eurotiomycetidae</taxon>
        <taxon>Eurotiales</taxon>
        <taxon>Aspergillaceae</taxon>
        <taxon>Aspergillus</taxon>
        <taxon>Aspergillus subgen. Fumigati</taxon>
    </lineage>
</organism>
<dbReference type="KEGG" id="nfi:NFIA_080390"/>
<dbReference type="Proteomes" id="UP000006702">
    <property type="component" value="Unassembled WGS sequence"/>
</dbReference>